<comment type="caution">
    <text evidence="2">The sequence shown here is derived from an EMBL/GenBank/DDBJ whole genome shotgun (WGS) entry which is preliminary data.</text>
</comment>
<name>A0AAV0BE70_PHAPC</name>
<dbReference type="AlphaFoldDB" id="A0AAV0BE70"/>
<accession>A0AAV0BE70</accession>
<dbReference type="InterPro" id="IPR001810">
    <property type="entry name" value="F-box_dom"/>
</dbReference>
<evidence type="ECO:0000313" key="2">
    <source>
        <dbReference type="EMBL" id="CAH7683648.1"/>
    </source>
</evidence>
<reference evidence="2" key="1">
    <citation type="submission" date="2022-06" db="EMBL/GenBank/DDBJ databases">
        <authorList>
            <consortium name="SYNGENTA / RWTH Aachen University"/>
        </authorList>
    </citation>
    <scope>NUCLEOTIDE SEQUENCE</scope>
</reference>
<feature type="domain" description="F-box" evidence="1">
    <location>
        <begin position="1"/>
        <end position="49"/>
    </location>
</feature>
<proteinExistence type="predicted"/>
<dbReference type="Proteomes" id="UP001153365">
    <property type="component" value="Unassembled WGS sequence"/>
</dbReference>
<dbReference type="EMBL" id="CALTRL010004822">
    <property type="protein sequence ID" value="CAH7683648.1"/>
    <property type="molecule type" value="Genomic_DNA"/>
</dbReference>
<organism evidence="2 3">
    <name type="scientific">Phakopsora pachyrhizi</name>
    <name type="common">Asian soybean rust disease fungus</name>
    <dbReference type="NCBI Taxonomy" id="170000"/>
    <lineage>
        <taxon>Eukaryota</taxon>
        <taxon>Fungi</taxon>
        <taxon>Dikarya</taxon>
        <taxon>Basidiomycota</taxon>
        <taxon>Pucciniomycotina</taxon>
        <taxon>Pucciniomycetes</taxon>
        <taxon>Pucciniales</taxon>
        <taxon>Phakopsoraceae</taxon>
        <taxon>Phakopsora</taxon>
    </lineage>
</organism>
<evidence type="ECO:0000259" key="1">
    <source>
        <dbReference type="PROSITE" id="PS50181"/>
    </source>
</evidence>
<gene>
    <name evidence="2" type="ORF">PPACK8108_LOCUS17280</name>
</gene>
<dbReference type="InterPro" id="IPR036047">
    <property type="entry name" value="F-box-like_dom_sf"/>
</dbReference>
<dbReference type="SUPFAM" id="SSF81383">
    <property type="entry name" value="F-box domain"/>
    <property type="match status" value="1"/>
</dbReference>
<dbReference type="Pfam" id="PF00646">
    <property type="entry name" value="F-box"/>
    <property type="match status" value="1"/>
</dbReference>
<protein>
    <recommendedName>
        <fullName evidence="1">F-box domain-containing protein</fullName>
    </recommendedName>
</protein>
<keyword evidence="3" id="KW-1185">Reference proteome</keyword>
<evidence type="ECO:0000313" key="3">
    <source>
        <dbReference type="Proteomes" id="UP001153365"/>
    </source>
</evidence>
<dbReference type="CDD" id="cd09917">
    <property type="entry name" value="F-box_SF"/>
    <property type="match status" value="1"/>
</dbReference>
<sequence length="569" mass="64735">MLESLPLEILNRILFECDPIDISSFSQVCRLTRNHVYGVENRTHLWHLIFLNHFDPSIYSLHQQPVMGKGGEVEGDEDLMLKSRQSSGLSLQTNIDWCQTVQRRIKLRQTLSCSDDKELLRRLEKNYPAGSLIEIYQEISQIILTSKIDSQWSYSQDPENQLSQSSLNLTFLRNILSYPPTQFRIILYSGQNSQNQPLFALRPTLNNRLVSLAAELHTKYGLTDFDRNKPRTRGIARESCYALQNYQASSLYGPFMPDRSCRVNWAHLEALSVVVGLNLSLAKTSQSSSIEEVNRHVQGHGRTEVLRTTGYQQFIDNNNHTTNPWQNNPVGLNNLDQSPDGSIDRRFLETDWPILDGLSSARPFTQITNPAYQHVAYDWPSNELRMNRALDLNHYDWAGVEGKWLRAVCFLDYRDLHAYNFGPRDTRKVDNYKEAIRLMTLNLKVVSIGERPASDPSHPEPLCLQNGPQYLPPIYFKGSATSSVNVGSQTGQVRGCVSCTKDKQVRWSVVRTAAGQDRWSSEGIQVGGIRSKWGVLGVWTDVDRNDVEGPVESKCLSVSLLSTNYLSFF</sequence>
<dbReference type="PROSITE" id="PS50181">
    <property type="entry name" value="FBOX"/>
    <property type="match status" value="1"/>
</dbReference>